<dbReference type="AlphaFoldDB" id="A8RE61"/>
<evidence type="ECO:0000313" key="2">
    <source>
        <dbReference type="Proteomes" id="UP000004090"/>
    </source>
</evidence>
<reference evidence="1 2" key="2">
    <citation type="submission" date="2007-09" db="EMBL/GenBank/DDBJ databases">
        <authorList>
            <person name="Fulton L."/>
            <person name="Clifton S."/>
            <person name="Fulton B."/>
            <person name="Xu J."/>
            <person name="Minx P."/>
            <person name="Pepin K.H."/>
            <person name="Johnson M."/>
            <person name="Thiruvilangam P."/>
            <person name="Bhonagiri V."/>
            <person name="Nash W.E."/>
            <person name="Mardis E.R."/>
            <person name="Wilson R.K."/>
        </authorList>
    </citation>
    <scope>NUCLEOTIDE SEQUENCE [LARGE SCALE GENOMIC DNA]</scope>
    <source>
        <strain evidence="1 2">DSM 3991</strain>
    </source>
</reference>
<reference evidence="1 2" key="1">
    <citation type="submission" date="2007-09" db="EMBL/GenBank/DDBJ databases">
        <title>Draft genome sequence of Eubacterium dolichum (DSM 3991).</title>
        <authorList>
            <person name="Sudarsanam P."/>
            <person name="Ley R."/>
            <person name="Guruge J."/>
            <person name="Turnbaugh P.J."/>
            <person name="Mahowald M."/>
            <person name="Liep D."/>
            <person name="Gordon J."/>
        </authorList>
    </citation>
    <scope>NUCLEOTIDE SEQUENCE [LARGE SCALE GENOMIC DNA]</scope>
    <source>
        <strain evidence="1 2">DSM 3991</strain>
    </source>
</reference>
<comment type="caution">
    <text evidence="1">The sequence shown here is derived from an EMBL/GenBank/DDBJ whole genome shotgun (WGS) entry which is preliminary data.</text>
</comment>
<organism evidence="1 2">
    <name type="scientific">Amedibacillus dolichus DSM 3991</name>
    <dbReference type="NCBI Taxonomy" id="428127"/>
    <lineage>
        <taxon>Bacteria</taxon>
        <taxon>Bacillati</taxon>
        <taxon>Bacillota</taxon>
        <taxon>Erysipelotrichia</taxon>
        <taxon>Erysipelotrichales</taxon>
        <taxon>Erysipelotrichaceae</taxon>
        <taxon>Amedibacillus</taxon>
    </lineage>
</organism>
<protein>
    <submittedName>
        <fullName evidence="1">Uncharacterized protein</fullName>
    </submittedName>
</protein>
<accession>A8RE61</accession>
<dbReference type="Proteomes" id="UP000004090">
    <property type="component" value="Unassembled WGS sequence"/>
</dbReference>
<name>A8RE61_9FIRM</name>
<dbReference type="EMBL" id="ABAW02000024">
    <property type="protein sequence ID" value="EDP10456.1"/>
    <property type="molecule type" value="Genomic_DNA"/>
</dbReference>
<sequence>MIESSTLEPMTVLLLLKGGAIGKTRKHNFKRNEIKKD</sequence>
<gene>
    <name evidence="1" type="ORF">EUBDOL_01700</name>
</gene>
<proteinExistence type="predicted"/>
<evidence type="ECO:0000313" key="1">
    <source>
        <dbReference type="EMBL" id="EDP10456.1"/>
    </source>
</evidence>
<dbReference type="HOGENOM" id="CLU_3343802_0_0_9"/>